<dbReference type="GO" id="GO:0010032">
    <property type="term" value="P:meiotic chromosome condensation"/>
    <property type="evidence" value="ECO:0007669"/>
    <property type="project" value="TreeGrafter"/>
</dbReference>
<dbReference type="AlphaFoldDB" id="A0A0K8TBJ3"/>
<dbReference type="InterPro" id="IPR031737">
    <property type="entry name" value="CNDH2_C"/>
</dbReference>
<dbReference type="GO" id="GO:0000796">
    <property type="term" value="C:condensin complex"/>
    <property type="evidence" value="ECO:0007669"/>
    <property type="project" value="TreeGrafter"/>
</dbReference>
<evidence type="ECO:0000256" key="1">
    <source>
        <dbReference type="ARBA" id="ARBA00004123"/>
    </source>
</evidence>
<evidence type="ECO:0000256" key="3">
    <source>
        <dbReference type="ARBA" id="ARBA00023242"/>
    </source>
</evidence>
<dbReference type="GO" id="GO:0005634">
    <property type="term" value="C:nucleus"/>
    <property type="evidence" value="ECO:0007669"/>
    <property type="project" value="UniProtKB-SubCell"/>
</dbReference>
<dbReference type="PANTHER" id="PTHR14324:SF3">
    <property type="entry name" value="CONDENSIN-2 COMPLEX SUBUNIT H2"/>
    <property type="match status" value="1"/>
</dbReference>
<dbReference type="InterPro" id="IPR031739">
    <property type="entry name" value="Ncaph2"/>
</dbReference>
<dbReference type="Pfam" id="PF16858">
    <property type="entry name" value="CNDH2_C"/>
    <property type="match status" value="1"/>
</dbReference>
<dbReference type="EMBL" id="GBRD01002937">
    <property type="protein sequence ID" value="JAG62884.1"/>
    <property type="molecule type" value="Transcribed_RNA"/>
</dbReference>
<feature type="domain" description="Condensin II complex subunit H2 N-terminal" evidence="5">
    <location>
        <begin position="9"/>
        <end position="82"/>
    </location>
</feature>
<dbReference type="Pfam" id="PF06278">
    <property type="entry name" value="CNDH2_N"/>
    <property type="match status" value="1"/>
</dbReference>
<comment type="similarity">
    <text evidence="2">Belongs to the CND2 H2 (condensin-2 subunit 2) family.</text>
</comment>
<dbReference type="PANTHER" id="PTHR14324">
    <property type="entry name" value="CONDENSIN-2 COMPLEX SUBUNIT H2"/>
    <property type="match status" value="1"/>
</dbReference>
<keyword evidence="3" id="KW-0539">Nucleus</keyword>
<name>A0A0K8TBJ3_LYGHE</name>
<proteinExistence type="inferred from homology"/>
<dbReference type="GO" id="GO:0051306">
    <property type="term" value="P:mitotic sister chromatid separation"/>
    <property type="evidence" value="ECO:0007669"/>
    <property type="project" value="TreeGrafter"/>
</dbReference>
<feature type="region of interest" description="Disordered" evidence="4">
    <location>
        <begin position="236"/>
        <end position="256"/>
    </location>
</feature>
<dbReference type="GO" id="GO:0003682">
    <property type="term" value="F:chromatin binding"/>
    <property type="evidence" value="ECO:0007669"/>
    <property type="project" value="TreeGrafter"/>
</dbReference>
<protein>
    <recommendedName>
        <fullName evidence="8">Condensin-2 complex subunit H2</fullName>
    </recommendedName>
</protein>
<evidence type="ECO:0000313" key="7">
    <source>
        <dbReference type="EMBL" id="JAG62884.1"/>
    </source>
</evidence>
<evidence type="ECO:0000256" key="2">
    <source>
        <dbReference type="ARBA" id="ARBA00007844"/>
    </source>
</evidence>
<reference evidence="7" key="1">
    <citation type="submission" date="2014-09" db="EMBL/GenBank/DDBJ databases">
        <authorList>
            <person name="Magalhaes I.L.F."/>
            <person name="Oliveira U."/>
            <person name="Santos F.R."/>
            <person name="Vidigal T.H.D.A."/>
            <person name="Brescovit A.D."/>
            <person name="Santos A.J."/>
        </authorList>
    </citation>
    <scope>NUCLEOTIDE SEQUENCE</scope>
</reference>
<organism evidence="7">
    <name type="scientific">Lygus hesperus</name>
    <name type="common">Western plant bug</name>
    <dbReference type="NCBI Taxonomy" id="30085"/>
    <lineage>
        <taxon>Eukaryota</taxon>
        <taxon>Metazoa</taxon>
        <taxon>Ecdysozoa</taxon>
        <taxon>Arthropoda</taxon>
        <taxon>Hexapoda</taxon>
        <taxon>Insecta</taxon>
        <taxon>Pterygota</taxon>
        <taxon>Neoptera</taxon>
        <taxon>Paraneoptera</taxon>
        <taxon>Hemiptera</taxon>
        <taxon>Heteroptera</taxon>
        <taxon>Panheteroptera</taxon>
        <taxon>Cimicomorpha</taxon>
        <taxon>Miridae</taxon>
        <taxon>Mirini</taxon>
        <taxon>Lygus</taxon>
    </lineage>
</organism>
<comment type="subcellular location">
    <subcellularLocation>
        <location evidence="1">Nucleus</location>
    </subcellularLocation>
</comment>
<feature type="domain" description="Condensin-2 complex subunit H2 C-terminal" evidence="6">
    <location>
        <begin position="386"/>
        <end position="493"/>
    </location>
</feature>
<evidence type="ECO:0000259" key="5">
    <source>
        <dbReference type="Pfam" id="PF06278"/>
    </source>
</evidence>
<evidence type="ECO:0008006" key="8">
    <source>
        <dbReference type="Google" id="ProtNLM"/>
    </source>
</evidence>
<sequence length="501" mass="57435">MGDQQRVGYEDLLKPLKDVLLKNWRMSLAHVLDEFISHLQNEGIAMNFSQAAILLQNSTTFYCKRVDVVFQIMEELTDGISQLYMAIFCHFAQQMAFANEEPSTSTTPAKKRRPARTLENDDLELLDFVHTDQNIDLNWRKFLEAPPPKQIVLNKDVKAVKKPNTSIPLVGSNGIFMGYKDDYRLYGKTWSDGTINDEFFNRNHEVSYWNGSDIEANGVCDNDSHFDEQMDTSTPLDGLSNGLSNAPKVEESSKDLGNSVSFNINEPPPLKELKVNLCKVVDWDPVKFEFKFPLKALKRRRPFALPKQLIAEAEEEMERQKKRKLRQEKKAAKLSNGVANGIDHTIDEGGDHCCAEPDPEDVVELPKGDSEILKFKQQRRESGLLATEIAKRVSEWHEAVLPKIQEAEKRRKFNVHEYGGRILDQFPDTDQNFRPFTEIVEGQPKHEICRHFLSCLMLANTYNVEIRKSNDAPLATDCLELKLLTKVRHHDEMDEQLENLS</sequence>
<evidence type="ECO:0000256" key="4">
    <source>
        <dbReference type="SAM" id="MobiDB-lite"/>
    </source>
</evidence>
<accession>A0A0K8TBJ3</accession>
<dbReference type="InterPro" id="IPR009378">
    <property type="entry name" value="H2_N"/>
</dbReference>
<evidence type="ECO:0000259" key="6">
    <source>
        <dbReference type="Pfam" id="PF16858"/>
    </source>
</evidence>